<keyword evidence="1" id="KW-0808">Transferase</keyword>
<dbReference type="Proteomes" id="UP001056708">
    <property type="component" value="Chromosome"/>
</dbReference>
<sequence>MQTLHQSLVMNRRVQVLARHLASLIPNTQPLQGLDVGCGSGEIALAIQQLRPHTQLKGVDVLVRPQTVIPVEAFDGQTLPYPDNHVDLVLLVDVLHHTHHPQKLLQECTRVAKQAILIKDHTANNPFDELRLRFMDWVGNRSYGVSLPYNYLSSSQWNHLFEELGWSPEIKRTQLHLYPSPFTYIFDGNLHFVARLKPTP</sequence>
<dbReference type="RefSeq" id="WP_252663762.1">
    <property type="nucleotide sequence ID" value="NZ_CP098611.1"/>
</dbReference>
<reference evidence="1" key="1">
    <citation type="submission" date="2022-06" db="EMBL/GenBank/DDBJ databases">
        <title>Genome sequence of Phormidium yuhuli AB48 isolated from an industrial photobioreactor environment.</title>
        <authorList>
            <person name="Qiu Y."/>
            <person name="Noonan A.J.C."/>
            <person name="Dofher K."/>
            <person name="Koch M."/>
            <person name="Kieft B."/>
            <person name="Lin X."/>
            <person name="Ziels R.M."/>
            <person name="Hallam S.J."/>
        </authorList>
    </citation>
    <scope>NUCLEOTIDE SEQUENCE</scope>
    <source>
        <strain evidence="1">AB48</strain>
    </source>
</reference>
<dbReference type="Pfam" id="PF13489">
    <property type="entry name" value="Methyltransf_23"/>
    <property type="match status" value="1"/>
</dbReference>
<evidence type="ECO:0000313" key="2">
    <source>
        <dbReference type="Proteomes" id="UP001056708"/>
    </source>
</evidence>
<keyword evidence="1" id="KW-0489">Methyltransferase</keyword>
<organism evidence="1 2">
    <name type="scientific">Phormidium yuhuli AB48</name>
    <dbReference type="NCBI Taxonomy" id="2940671"/>
    <lineage>
        <taxon>Bacteria</taxon>
        <taxon>Bacillati</taxon>
        <taxon>Cyanobacteriota</taxon>
        <taxon>Cyanophyceae</taxon>
        <taxon>Oscillatoriophycideae</taxon>
        <taxon>Oscillatoriales</taxon>
        <taxon>Oscillatoriaceae</taxon>
        <taxon>Phormidium</taxon>
        <taxon>Phormidium yuhuli</taxon>
    </lineage>
</organism>
<accession>A0ABY5ASC5</accession>
<dbReference type="SUPFAM" id="SSF53335">
    <property type="entry name" value="S-adenosyl-L-methionine-dependent methyltransferases"/>
    <property type="match status" value="1"/>
</dbReference>
<name>A0ABY5ASC5_9CYAN</name>
<dbReference type="InterPro" id="IPR029063">
    <property type="entry name" value="SAM-dependent_MTases_sf"/>
</dbReference>
<dbReference type="GO" id="GO:0008168">
    <property type="term" value="F:methyltransferase activity"/>
    <property type="evidence" value="ECO:0007669"/>
    <property type="project" value="UniProtKB-KW"/>
</dbReference>
<gene>
    <name evidence="1" type="ORF">NEA10_03105</name>
</gene>
<dbReference type="EMBL" id="CP098611">
    <property type="protein sequence ID" value="USR91732.1"/>
    <property type="molecule type" value="Genomic_DNA"/>
</dbReference>
<dbReference type="Gene3D" id="3.40.50.150">
    <property type="entry name" value="Vaccinia Virus protein VP39"/>
    <property type="match status" value="1"/>
</dbReference>
<dbReference type="GO" id="GO:0032259">
    <property type="term" value="P:methylation"/>
    <property type="evidence" value="ECO:0007669"/>
    <property type="project" value="UniProtKB-KW"/>
</dbReference>
<proteinExistence type="predicted"/>
<evidence type="ECO:0000313" key="1">
    <source>
        <dbReference type="EMBL" id="USR91732.1"/>
    </source>
</evidence>
<protein>
    <submittedName>
        <fullName evidence="1">Methyltransferase domain-containing protein</fullName>
    </submittedName>
</protein>
<keyword evidence="2" id="KW-1185">Reference proteome</keyword>